<keyword evidence="2" id="KW-1185">Reference proteome</keyword>
<name>A0ACB9UXL0_9CETA</name>
<sequence>MDQQPDWSTLASELAQFELSEFILHTCVCGIFLLREGHCKLPGRLSLRSSYFQASEIAYLSFCGCHTGGSLRRVLSPAVSHKCVTNEDLRVEKGPWIAIMFGQYDSNSSNDAFGNEKDSERVPRPSGYINGIDSSQMDFVPLVFKTYNFLMGETFKKRKEKAYESVESTDEDDLDLSPILRSADLSLSEAAIGVCGHCVEQAITMQSVMLAFRGHFSVQPSTELEVCYNPESLYGGHLLSAKQWPNSVE</sequence>
<accession>A0ACB9UXL0</accession>
<reference evidence="1" key="1">
    <citation type="submission" date="2022-03" db="EMBL/GenBank/DDBJ databases">
        <title>Genomic analyses of argali, domestic sheep and their hybrids provide insights into chromosomal evolution, heterosis and genetic basis of agronomic traits.</title>
        <authorList>
            <person name="Li M."/>
        </authorList>
    </citation>
    <scope>NUCLEOTIDE SEQUENCE</scope>
    <source>
        <strain evidence="1">F1 hybrid</strain>
    </source>
</reference>
<protein>
    <submittedName>
        <fullName evidence="1">Uncharacterized protein</fullName>
    </submittedName>
</protein>
<organism evidence="1 2">
    <name type="scientific">Ovis ammon polii x Ovis aries</name>
    <dbReference type="NCBI Taxonomy" id="2918886"/>
    <lineage>
        <taxon>Eukaryota</taxon>
        <taxon>Metazoa</taxon>
        <taxon>Chordata</taxon>
        <taxon>Craniata</taxon>
        <taxon>Vertebrata</taxon>
        <taxon>Euteleostomi</taxon>
        <taxon>Mammalia</taxon>
        <taxon>Eutheria</taxon>
        <taxon>Laurasiatheria</taxon>
        <taxon>Artiodactyla</taxon>
        <taxon>Ruminantia</taxon>
        <taxon>Pecora</taxon>
        <taxon>Bovidae</taxon>
        <taxon>Caprinae</taxon>
        <taxon>Ovis</taxon>
    </lineage>
</organism>
<dbReference type="Proteomes" id="UP001057279">
    <property type="component" value="Linkage Group LG08"/>
</dbReference>
<evidence type="ECO:0000313" key="2">
    <source>
        <dbReference type="Proteomes" id="UP001057279"/>
    </source>
</evidence>
<evidence type="ECO:0000313" key="1">
    <source>
        <dbReference type="EMBL" id="KAI4582238.1"/>
    </source>
</evidence>
<proteinExistence type="predicted"/>
<gene>
    <name evidence="1" type="ORF">MJG53_008789</name>
</gene>
<comment type="caution">
    <text evidence="1">The sequence shown here is derived from an EMBL/GenBank/DDBJ whole genome shotgun (WGS) entry which is preliminary data.</text>
</comment>
<dbReference type="EMBL" id="CM043033">
    <property type="protein sequence ID" value="KAI4582238.1"/>
    <property type="molecule type" value="Genomic_DNA"/>
</dbReference>